<evidence type="ECO:0000313" key="4">
    <source>
        <dbReference type="Proteomes" id="UP001215712"/>
    </source>
</evidence>
<evidence type="ECO:0000313" key="3">
    <source>
        <dbReference type="EMBL" id="KAJ5712377.1"/>
    </source>
</evidence>
<feature type="transmembrane region" description="Helical" evidence="1">
    <location>
        <begin position="94"/>
        <end position="116"/>
    </location>
</feature>
<accession>A0AAD6HFI8</accession>
<feature type="transmembrane region" description="Helical" evidence="1">
    <location>
        <begin position="70"/>
        <end position="87"/>
    </location>
</feature>
<dbReference type="InterPro" id="IPR056119">
    <property type="entry name" value="DUF7702"/>
</dbReference>
<gene>
    <name evidence="3" type="ORF">N7493_008845</name>
</gene>
<keyword evidence="4" id="KW-1185">Reference proteome</keyword>
<evidence type="ECO:0000256" key="1">
    <source>
        <dbReference type="SAM" id="Phobius"/>
    </source>
</evidence>
<sequence>MTGTSATEGLELAEIVFYAIAIIPAFFCFVTHGKHGVAGWLYVILMCGLRLVGNGMAYHALSTTGHPNEAAEIISGIGLSPILLAALGLRHESIFQGVGVIVPHATILAGITLAAASKGRSTLLEAGMVVLTIGWLIIVAFVILSFLSPSQRMNGEKKLLFAVIIAMPLLGVRVIYSLIIAFVDGLAEGGSLAVQVIFGTVPEFLVMINYLSAGIMTRDMAHERQGEVDAETGEQRLHVYE</sequence>
<keyword evidence="1" id="KW-0812">Transmembrane</keyword>
<feature type="transmembrane region" description="Helical" evidence="1">
    <location>
        <begin position="128"/>
        <end position="147"/>
    </location>
</feature>
<feature type="domain" description="DUF7702" evidence="2">
    <location>
        <begin position="7"/>
        <end position="218"/>
    </location>
</feature>
<dbReference type="Pfam" id="PF24800">
    <property type="entry name" value="DUF7702"/>
    <property type="match status" value="1"/>
</dbReference>
<feature type="transmembrane region" description="Helical" evidence="1">
    <location>
        <begin position="12"/>
        <end position="30"/>
    </location>
</feature>
<protein>
    <recommendedName>
        <fullName evidence="2">DUF7702 domain-containing protein</fullName>
    </recommendedName>
</protein>
<organism evidence="3 4">
    <name type="scientific">Penicillium malachiteum</name>
    <dbReference type="NCBI Taxonomy" id="1324776"/>
    <lineage>
        <taxon>Eukaryota</taxon>
        <taxon>Fungi</taxon>
        <taxon>Dikarya</taxon>
        <taxon>Ascomycota</taxon>
        <taxon>Pezizomycotina</taxon>
        <taxon>Eurotiomycetes</taxon>
        <taxon>Eurotiomycetidae</taxon>
        <taxon>Eurotiales</taxon>
        <taxon>Aspergillaceae</taxon>
        <taxon>Penicillium</taxon>
    </lineage>
</organism>
<dbReference type="PANTHER" id="PTHR42109:SF3">
    <property type="entry name" value="INTEGRAL MEMBRANE PROTEIN (AFU_ORTHOLOGUE AFUA_5G00100)"/>
    <property type="match status" value="1"/>
</dbReference>
<feature type="transmembrane region" description="Helical" evidence="1">
    <location>
        <begin position="37"/>
        <end position="58"/>
    </location>
</feature>
<comment type="caution">
    <text evidence="3">The sequence shown here is derived from an EMBL/GenBank/DDBJ whole genome shotgun (WGS) entry which is preliminary data.</text>
</comment>
<feature type="transmembrane region" description="Helical" evidence="1">
    <location>
        <begin position="189"/>
        <end position="211"/>
    </location>
</feature>
<dbReference type="PANTHER" id="PTHR42109">
    <property type="entry name" value="UNPLACED GENOMIC SCAFFOLD UM_SCAF_CONTIG_1.265, WHOLE GENOME SHOTGUN SEQUENCE"/>
    <property type="match status" value="1"/>
</dbReference>
<dbReference type="AlphaFoldDB" id="A0AAD6HFI8"/>
<proteinExistence type="predicted"/>
<name>A0AAD6HFI8_9EURO</name>
<dbReference type="Proteomes" id="UP001215712">
    <property type="component" value="Unassembled WGS sequence"/>
</dbReference>
<dbReference type="EMBL" id="JAQJAN010000013">
    <property type="protein sequence ID" value="KAJ5712377.1"/>
    <property type="molecule type" value="Genomic_DNA"/>
</dbReference>
<reference evidence="3" key="2">
    <citation type="submission" date="2023-01" db="EMBL/GenBank/DDBJ databases">
        <authorList>
            <person name="Petersen C."/>
        </authorList>
    </citation>
    <scope>NUCLEOTIDE SEQUENCE</scope>
    <source>
        <strain evidence="3">IBT 17514</strain>
    </source>
</reference>
<evidence type="ECO:0000259" key="2">
    <source>
        <dbReference type="Pfam" id="PF24800"/>
    </source>
</evidence>
<reference evidence="3" key="1">
    <citation type="journal article" date="2023" name="IMA Fungus">
        <title>Comparative genomic study of the Penicillium genus elucidates a diverse pangenome and 15 lateral gene transfer events.</title>
        <authorList>
            <person name="Petersen C."/>
            <person name="Sorensen T."/>
            <person name="Nielsen M.R."/>
            <person name="Sondergaard T.E."/>
            <person name="Sorensen J.L."/>
            <person name="Fitzpatrick D.A."/>
            <person name="Frisvad J.C."/>
            <person name="Nielsen K.L."/>
        </authorList>
    </citation>
    <scope>NUCLEOTIDE SEQUENCE</scope>
    <source>
        <strain evidence="3">IBT 17514</strain>
    </source>
</reference>
<keyword evidence="1" id="KW-1133">Transmembrane helix</keyword>
<feature type="transmembrane region" description="Helical" evidence="1">
    <location>
        <begin position="159"/>
        <end position="183"/>
    </location>
</feature>
<keyword evidence="1" id="KW-0472">Membrane</keyword>